<dbReference type="AlphaFoldDB" id="A0AAE9EU72"/>
<reference evidence="1 2" key="1">
    <citation type="submission" date="2022-04" db="EMBL/GenBank/DDBJ databases">
        <title>Chromosome-level reference genomes for two strains of Caenorhabditis briggsae: an improved platform for comparative genomics.</title>
        <authorList>
            <person name="Stevens L."/>
            <person name="Andersen E."/>
        </authorList>
    </citation>
    <scope>NUCLEOTIDE SEQUENCE [LARGE SCALE GENOMIC DNA]</scope>
    <source>
        <strain evidence="1">VX34</strain>
        <tissue evidence="1">Whole-organism</tissue>
    </source>
</reference>
<gene>
    <name evidence="1" type="ORF">L5515_011532</name>
</gene>
<dbReference type="PANTHER" id="PTHR33651:SF3">
    <property type="entry name" value="PHAGE PROTEIN"/>
    <property type="match status" value="1"/>
</dbReference>
<sequence>MEKATIKQLHDKILSRFHIGIEYQQIYDSKNSRIDLLKGSLEGVGLKDNETLILKHSGLHDWAACLVFADSVTQKKPDHLKAKFAKQGSKILIHLENCEFFATYPTFADKFVELSTVFDRFIIGVEESIKIAVGSYFRKYFANEALSITFSPKPDTGAQGGFIVHVADADYFVKNHTFMGRGSAHSRVDKREIFVYRLLQFIGVGADAHFIPSAYSRCYTSALALHIATKRVQGFQKKRALRSACPFTDEHQMRLDLIRNLLYLGDLNSRNYGLDDKHQLIIIDFVVLPQESCIHSATLFGQRLDHPSLNMIIKNWKLLENFTKATESIANDCKRMESIIWRDGYDKYLKVVLENIKLLNNML</sequence>
<dbReference type="EMBL" id="CP092623">
    <property type="protein sequence ID" value="UMM28921.1"/>
    <property type="molecule type" value="Genomic_DNA"/>
</dbReference>
<name>A0AAE9EU72_CAEBR</name>
<proteinExistence type="predicted"/>
<dbReference type="PANTHER" id="PTHR33651">
    <property type="entry name" value="PROTEIN CBG06246"/>
    <property type="match status" value="1"/>
</dbReference>
<evidence type="ECO:0000313" key="1">
    <source>
        <dbReference type="EMBL" id="UMM28921.1"/>
    </source>
</evidence>
<evidence type="ECO:0000313" key="2">
    <source>
        <dbReference type="Proteomes" id="UP000829354"/>
    </source>
</evidence>
<protein>
    <submittedName>
        <fullName evidence="1">Uncharacterized protein</fullName>
    </submittedName>
</protein>
<keyword evidence="2" id="KW-1185">Reference proteome</keyword>
<accession>A0AAE9EU72</accession>
<organism evidence="1 2">
    <name type="scientific">Caenorhabditis briggsae</name>
    <dbReference type="NCBI Taxonomy" id="6238"/>
    <lineage>
        <taxon>Eukaryota</taxon>
        <taxon>Metazoa</taxon>
        <taxon>Ecdysozoa</taxon>
        <taxon>Nematoda</taxon>
        <taxon>Chromadorea</taxon>
        <taxon>Rhabditida</taxon>
        <taxon>Rhabditina</taxon>
        <taxon>Rhabditomorpha</taxon>
        <taxon>Rhabditoidea</taxon>
        <taxon>Rhabditidae</taxon>
        <taxon>Peloderinae</taxon>
        <taxon>Caenorhabditis</taxon>
    </lineage>
</organism>
<dbReference type="Proteomes" id="UP000829354">
    <property type="component" value="Chromosome IV"/>
</dbReference>